<dbReference type="Pfam" id="PF00353">
    <property type="entry name" value="HemolysinCabind"/>
    <property type="match status" value="3"/>
</dbReference>
<dbReference type="InterPro" id="IPR001343">
    <property type="entry name" value="Hemolysn_Ca-bd"/>
</dbReference>
<keyword evidence="2" id="KW-0964">Secreted</keyword>
<dbReference type="PANTHER" id="PTHR38340">
    <property type="entry name" value="S-LAYER PROTEIN"/>
    <property type="match status" value="1"/>
</dbReference>
<dbReference type="InterPro" id="IPR018511">
    <property type="entry name" value="Hemolysin-typ_Ca-bd_CS"/>
</dbReference>
<gene>
    <name evidence="4" type="ORF">ACFSC0_13110</name>
</gene>
<evidence type="ECO:0000313" key="5">
    <source>
        <dbReference type="Proteomes" id="UP001597237"/>
    </source>
</evidence>
<dbReference type="PANTHER" id="PTHR38340:SF1">
    <property type="entry name" value="S-LAYER PROTEIN"/>
    <property type="match status" value="1"/>
</dbReference>
<dbReference type="EMBL" id="JBHUEY010000001">
    <property type="protein sequence ID" value="MFD1784339.1"/>
    <property type="molecule type" value="Genomic_DNA"/>
</dbReference>
<dbReference type="Gene3D" id="2.150.10.10">
    <property type="entry name" value="Serralysin-like metalloprotease, C-terminal"/>
    <property type="match status" value="2"/>
</dbReference>
<reference evidence="5" key="1">
    <citation type="journal article" date="2019" name="Int. J. Syst. Evol. Microbiol.">
        <title>The Global Catalogue of Microorganisms (GCM) 10K type strain sequencing project: providing services to taxonomists for standard genome sequencing and annotation.</title>
        <authorList>
            <consortium name="The Broad Institute Genomics Platform"/>
            <consortium name="The Broad Institute Genome Sequencing Center for Infectious Disease"/>
            <person name="Wu L."/>
            <person name="Ma J."/>
        </authorList>
    </citation>
    <scope>NUCLEOTIDE SEQUENCE [LARGE SCALE GENOMIC DNA]</scope>
    <source>
        <strain evidence="5">DFY28</strain>
    </source>
</reference>
<keyword evidence="5" id="KW-1185">Reference proteome</keyword>
<feature type="compositionally biased region" description="Basic and acidic residues" evidence="3">
    <location>
        <begin position="349"/>
        <end position="358"/>
    </location>
</feature>
<feature type="region of interest" description="Disordered" evidence="3">
    <location>
        <begin position="349"/>
        <end position="374"/>
    </location>
</feature>
<organism evidence="4 5">
    <name type="scientific">Phenylobacterium terrae</name>
    <dbReference type="NCBI Taxonomy" id="2665495"/>
    <lineage>
        <taxon>Bacteria</taxon>
        <taxon>Pseudomonadati</taxon>
        <taxon>Pseudomonadota</taxon>
        <taxon>Alphaproteobacteria</taxon>
        <taxon>Caulobacterales</taxon>
        <taxon>Caulobacteraceae</taxon>
        <taxon>Phenylobacterium</taxon>
    </lineage>
</organism>
<dbReference type="InterPro" id="IPR050557">
    <property type="entry name" value="RTX_toxin/Mannuronan_C5-epim"/>
</dbReference>
<dbReference type="RefSeq" id="WP_377283711.1">
    <property type="nucleotide sequence ID" value="NZ_JBHRSI010000009.1"/>
</dbReference>
<evidence type="ECO:0000313" key="4">
    <source>
        <dbReference type="EMBL" id="MFD1784339.1"/>
    </source>
</evidence>
<dbReference type="PRINTS" id="PR00313">
    <property type="entry name" value="CABNDNGRPT"/>
</dbReference>
<evidence type="ECO:0000256" key="3">
    <source>
        <dbReference type="SAM" id="MobiDB-lite"/>
    </source>
</evidence>
<name>A0ABW4N301_9CAUL</name>
<dbReference type="InterPro" id="IPR011049">
    <property type="entry name" value="Serralysin-like_metalloprot_C"/>
</dbReference>
<proteinExistence type="predicted"/>
<comment type="subcellular location">
    <subcellularLocation>
        <location evidence="1">Secreted</location>
    </subcellularLocation>
</comment>
<comment type="caution">
    <text evidence="4">The sequence shown here is derived from an EMBL/GenBank/DDBJ whole genome shotgun (WGS) entry which is preliminary data.</text>
</comment>
<sequence>MPKVYTETDFRLAAGETLSATDELALEVSGHGSPGVWIDGTIQVSATSYPVVAGIDYNAAVINPAQVLIGPTGALRVHSDVSGIAVGIMARTPVNVANRGIIEISSRDSATGISAGSWDRRVENAGEIHVTGKFARGVDANGGAHFVNSGLIDVLGVTPVDGSSPRGAVGVSYSGHAEYGSFTNTGTIRARDPSADVESTGVHYSGKTPFINSGTVEADIALSISGQQTFGDIATIQNSGSLIGRVLFGDLVERLVNTGRITGLVELGGGDDVYDGALGTLEGPLRAGAGADSVLGGLAGETLSGDGGQDHIAGGGGADLIDGGAGAGTLYGGDGGDTLLGGAEQDFMRGEAGDDSLHGGDAWDNMHGNTGNDTLHGAGGNDWVVGGQDSDLLFGDAGDDYIVANLAADTAHGGEGRDTILGGQSDDVLAGDAGDDYLSGDRGSDTLTGGAGADSFHAFTASGADRIVDFDRAEGDQLVFRGATTYTATQVGADVVVDFGGGDVVTLVGVSQSSLTAGWIVLV</sequence>
<dbReference type="PROSITE" id="PS00330">
    <property type="entry name" value="HEMOLYSIN_CALCIUM"/>
    <property type="match status" value="1"/>
</dbReference>
<accession>A0ABW4N301</accession>
<dbReference type="SUPFAM" id="SSF51120">
    <property type="entry name" value="beta-Roll"/>
    <property type="match status" value="2"/>
</dbReference>
<protein>
    <submittedName>
        <fullName evidence="4">Calcium-binding protein</fullName>
    </submittedName>
</protein>
<evidence type="ECO:0000256" key="2">
    <source>
        <dbReference type="ARBA" id="ARBA00022525"/>
    </source>
</evidence>
<evidence type="ECO:0000256" key="1">
    <source>
        <dbReference type="ARBA" id="ARBA00004613"/>
    </source>
</evidence>
<dbReference type="Proteomes" id="UP001597237">
    <property type="component" value="Unassembled WGS sequence"/>
</dbReference>